<reference evidence="1 2" key="1">
    <citation type="submission" date="2018-07" db="EMBL/GenBank/DDBJ databases">
        <title>Genome sequence of Erythrobacter strain YH-07, an antagonistic bacterium isolated from Yellow Sea.</title>
        <authorList>
            <person name="Tang T."/>
            <person name="Liu Q."/>
            <person name="Sun X."/>
        </authorList>
    </citation>
    <scope>NUCLEOTIDE SEQUENCE [LARGE SCALE GENOMIC DNA]</scope>
    <source>
        <strain evidence="1 2">YH-07</strain>
        <plasmid evidence="1 2">unnamed</plasmid>
    </source>
</reference>
<protein>
    <submittedName>
        <fullName evidence="1">Uncharacterized protein</fullName>
    </submittedName>
</protein>
<dbReference type="OrthoDB" id="7452689at2"/>
<organism evidence="1 2">
    <name type="scientific">Erythrobacter aureus</name>
    <dbReference type="NCBI Taxonomy" id="2182384"/>
    <lineage>
        <taxon>Bacteria</taxon>
        <taxon>Pseudomonadati</taxon>
        <taxon>Pseudomonadota</taxon>
        <taxon>Alphaproteobacteria</taxon>
        <taxon>Sphingomonadales</taxon>
        <taxon>Erythrobacteraceae</taxon>
        <taxon>Erythrobacter/Porphyrobacter group</taxon>
        <taxon>Erythrobacter</taxon>
    </lineage>
</organism>
<keyword evidence="2" id="KW-1185">Reference proteome</keyword>
<dbReference type="RefSeq" id="WP_115418274.1">
    <property type="nucleotide sequence ID" value="NZ_CP031358.1"/>
</dbReference>
<proteinExistence type="predicted"/>
<gene>
    <name evidence="1" type="ORF">DVR09_16025</name>
</gene>
<dbReference type="KEGG" id="err:DVR09_16025"/>
<dbReference type="Proteomes" id="UP000254508">
    <property type="component" value="Plasmid unnamed"/>
</dbReference>
<evidence type="ECO:0000313" key="1">
    <source>
        <dbReference type="EMBL" id="AXK43961.1"/>
    </source>
</evidence>
<keyword evidence="1" id="KW-0614">Plasmid</keyword>
<accession>A0A345YJ59</accession>
<dbReference type="AlphaFoldDB" id="A0A345YJ59"/>
<geneLocation type="plasmid" evidence="1 2">
    <name>unnamed</name>
</geneLocation>
<evidence type="ECO:0000313" key="2">
    <source>
        <dbReference type="Proteomes" id="UP000254508"/>
    </source>
</evidence>
<name>A0A345YJ59_9SPHN</name>
<sequence>MSEPKTYLLIKRGLYYRPDNAGYTGLKKEAGRYLETDARPDAGVAAIHEDLADEFAPACWQEAKLAERDREIFALKSELAARNAAPNIVRLLATALYDEKIASLDVKSERFSFDRAPVQEQLDYEAKARELLGDLEGNADRAISLIAKSPAIQQALSVGFTAREQAMCEDLNDFIGAFNTGALAFFLKFMTNLPSPETARAAA</sequence>
<dbReference type="EMBL" id="CP031358">
    <property type="protein sequence ID" value="AXK43961.1"/>
    <property type="molecule type" value="Genomic_DNA"/>
</dbReference>